<dbReference type="AlphaFoldDB" id="A0A8S1NWR4"/>
<dbReference type="Proteomes" id="UP000688137">
    <property type="component" value="Unassembled WGS sequence"/>
</dbReference>
<keyword evidence="1" id="KW-1133">Transmembrane helix</keyword>
<evidence type="ECO:0008006" key="4">
    <source>
        <dbReference type="Google" id="ProtNLM"/>
    </source>
</evidence>
<name>A0A8S1NWR4_PARPR</name>
<keyword evidence="3" id="KW-1185">Reference proteome</keyword>
<keyword evidence="1" id="KW-0812">Transmembrane</keyword>
<protein>
    <recommendedName>
        <fullName evidence="4">Transmembrane protein</fullName>
    </recommendedName>
</protein>
<keyword evidence="1" id="KW-0472">Membrane</keyword>
<accession>A0A8S1NWR4</accession>
<evidence type="ECO:0000313" key="3">
    <source>
        <dbReference type="Proteomes" id="UP000688137"/>
    </source>
</evidence>
<dbReference type="EMBL" id="CAJJDM010000097">
    <property type="protein sequence ID" value="CAD8093955.1"/>
    <property type="molecule type" value="Genomic_DNA"/>
</dbReference>
<organism evidence="2 3">
    <name type="scientific">Paramecium primaurelia</name>
    <dbReference type="NCBI Taxonomy" id="5886"/>
    <lineage>
        <taxon>Eukaryota</taxon>
        <taxon>Sar</taxon>
        <taxon>Alveolata</taxon>
        <taxon>Ciliophora</taxon>
        <taxon>Intramacronucleata</taxon>
        <taxon>Oligohymenophorea</taxon>
        <taxon>Peniculida</taxon>
        <taxon>Parameciidae</taxon>
        <taxon>Paramecium</taxon>
    </lineage>
</organism>
<sequence>MNTFKSHIKIESELQLKKLDFKEISQQQYHFTNIFVKFPIIFINFLTFSTGIFDDLLGKIQIIEKQRRYNL</sequence>
<comment type="caution">
    <text evidence="2">The sequence shown here is derived from an EMBL/GenBank/DDBJ whole genome shotgun (WGS) entry which is preliminary data.</text>
</comment>
<proteinExistence type="predicted"/>
<gene>
    <name evidence="2" type="ORF">PPRIM_AZ9-3.1.T0940142</name>
</gene>
<reference evidence="2" key="1">
    <citation type="submission" date="2021-01" db="EMBL/GenBank/DDBJ databases">
        <authorList>
            <consortium name="Genoscope - CEA"/>
            <person name="William W."/>
        </authorList>
    </citation>
    <scope>NUCLEOTIDE SEQUENCE</scope>
</reference>
<feature type="transmembrane region" description="Helical" evidence="1">
    <location>
        <begin position="38"/>
        <end position="58"/>
    </location>
</feature>
<evidence type="ECO:0000256" key="1">
    <source>
        <dbReference type="SAM" id="Phobius"/>
    </source>
</evidence>
<evidence type="ECO:0000313" key="2">
    <source>
        <dbReference type="EMBL" id="CAD8093955.1"/>
    </source>
</evidence>